<organism evidence="3 4">
    <name type="scientific">Secundilactobacillus pentosiphilus</name>
    <dbReference type="NCBI Taxonomy" id="1714682"/>
    <lineage>
        <taxon>Bacteria</taxon>
        <taxon>Bacillati</taxon>
        <taxon>Bacillota</taxon>
        <taxon>Bacilli</taxon>
        <taxon>Lactobacillales</taxon>
        <taxon>Lactobacillaceae</taxon>
        <taxon>Secundilactobacillus</taxon>
    </lineage>
</organism>
<dbReference type="Gene3D" id="3.40.33.10">
    <property type="entry name" value="CAP"/>
    <property type="match status" value="1"/>
</dbReference>
<dbReference type="RefSeq" id="WP_089120578.1">
    <property type="nucleotide sequence ID" value="NZ_BCMI01000004.1"/>
</dbReference>
<name>A0A1Z5IU06_9LACO</name>
<evidence type="ECO:0000313" key="3">
    <source>
        <dbReference type="EMBL" id="GAX05245.1"/>
    </source>
</evidence>
<accession>A0A1Z5IU06</accession>
<dbReference type="AlphaFoldDB" id="A0A1Z5IU06"/>
<dbReference type="OrthoDB" id="2291410at2"/>
<evidence type="ECO:0000259" key="2">
    <source>
        <dbReference type="Pfam" id="PF00188"/>
    </source>
</evidence>
<evidence type="ECO:0000256" key="1">
    <source>
        <dbReference type="SAM" id="SignalP"/>
    </source>
</evidence>
<feature type="chain" id="PRO_5012419058" description="SCP domain-containing protein" evidence="1">
    <location>
        <begin position="27"/>
        <end position="254"/>
    </location>
</feature>
<feature type="domain" description="SCP" evidence="2">
    <location>
        <begin position="123"/>
        <end position="247"/>
    </location>
</feature>
<comment type="caution">
    <text evidence="3">The sequence shown here is derived from an EMBL/GenBank/DDBJ whole genome shotgun (WGS) entry which is preliminary data.</text>
</comment>
<dbReference type="Pfam" id="PF00188">
    <property type="entry name" value="CAP"/>
    <property type="match status" value="1"/>
</dbReference>
<dbReference type="EMBL" id="BCMI01000004">
    <property type="protein sequence ID" value="GAX05245.1"/>
    <property type="molecule type" value="Genomic_DNA"/>
</dbReference>
<dbReference type="SUPFAM" id="SSF55797">
    <property type="entry name" value="PR-1-like"/>
    <property type="match status" value="1"/>
</dbReference>
<dbReference type="InterPro" id="IPR035940">
    <property type="entry name" value="CAP_sf"/>
</dbReference>
<keyword evidence="1" id="KW-0732">Signal</keyword>
<reference evidence="3 4" key="1">
    <citation type="submission" date="2015-11" db="EMBL/GenBank/DDBJ databases">
        <title>Draft genome sequences of new species of the genus Lactobacillus isolated from orchardgrass silage.</title>
        <authorList>
            <person name="Tohno M."/>
            <person name="Tanizawa Y."/>
            <person name="Arita M."/>
        </authorList>
    </citation>
    <scope>NUCLEOTIDE SEQUENCE [LARGE SCALE GENOMIC DNA]</scope>
    <source>
        <strain evidence="3 4">IWT25</strain>
    </source>
</reference>
<dbReference type="InterPro" id="IPR014044">
    <property type="entry name" value="CAP_dom"/>
</dbReference>
<dbReference type="Proteomes" id="UP000198414">
    <property type="component" value="Unassembled WGS sequence"/>
</dbReference>
<proteinExistence type="predicted"/>
<gene>
    <name evidence="3" type="ORF">IWT25_00549</name>
</gene>
<dbReference type="CDD" id="cd05379">
    <property type="entry name" value="CAP_bacterial"/>
    <property type="match status" value="1"/>
</dbReference>
<evidence type="ECO:0000313" key="4">
    <source>
        <dbReference type="Proteomes" id="UP000198414"/>
    </source>
</evidence>
<feature type="signal peptide" evidence="1">
    <location>
        <begin position="1"/>
        <end position="26"/>
    </location>
</feature>
<protein>
    <recommendedName>
        <fullName evidence="2">SCP domain-containing protein</fullName>
    </recommendedName>
</protein>
<sequence precursor="true">MKIGKLMTITFSAALFTLLTPISGNAKTKVRSYENISNATYTVTNKNANVYSSAKLTHKKGKLGTYGSKVTGYYAAHVSKNGKASIYYKFKVGKSTGWVWHGYLKKVKPAEKFNEAATDARLLTLINQHRTAGGLAPVTLDPNLFQKVTMVRANQITKHFSHTDDAGNFIASDMADAAGFNAGYFNENLAYDYWRGSNQATADDIFHMYFYDDADSDWGHRDNIMSAQSTMVAVASVYHDGDVYNVMNFYSPLN</sequence>